<keyword evidence="2" id="KW-1185">Reference proteome</keyword>
<dbReference type="HOGENOM" id="CLU_637200_0_0_7"/>
<name>D0LLH0_HALO1</name>
<evidence type="ECO:0000313" key="1">
    <source>
        <dbReference type="EMBL" id="ACY13187.1"/>
    </source>
</evidence>
<accession>D0LLH0</accession>
<dbReference type="eggNOG" id="COG0467">
    <property type="taxonomic scope" value="Bacteria"/>
</dbReference>
<dbReference type="Proteomes" id="UP000001880">
    <property type="component" value="Chromosome"/>
</dbReference>
<dbReference type="InterPro" id="IPR027417">
    <property type="entry name" value="P-loop_NTPase"/>
</dbReference>
<dbReference type="STRING" id="502025.Hoch_0549"/>
<sequence length="431" mass="48349">MYRKEVNEHSPLRILDKSIHGGLGKGNLGVVMARAGVGKTACLVQIGLDDLMRDRPVLHLTLEQSVEHVQSWYDALFDDLALQNDLEDQESERARLAAQRLIYSFSDHELWPERLEKTVAMFKKHLDFDPAAILVDGYDWAAHSVTENAAMIGAFKAYAKMLGAELWMTAQTHREGTGDHPNKVPPPCDAYANLIDVAVFLEPHGELVALRLLKDHGNAAPHDTRLNLHPDTLRLADSEDKNRNPRMPPSAFTLLSGGAEGAEACFGRCAEKWGLMELNFSFDGRTPKRTRGLVRLSDAELAQGAVSQVYMEAHMHRSYPATPLFQKTLQSIWHQVNTAQEVFTVGVLLEDGTVKGGTGWAAELARVWNKPVYVFDQERNAWFSWQEKEWVKEDAPVIKARRFTGTGTRYLSDQGRAAVEELFERSFGKQS</sequence>
<dbReference type="Pfam" id="PF13481">
    <property type="entry name" value="AAA_25"/>
    <property type="match status" value="1"/>
</dbReference>
<dbReference type="EMBL" id="CP001804">
    <property type="protein sequence ID" value="ACY13187.1"/>
    <property type="molecule type" value="Genomic_DNA"/>
</dbReference>
<dbReference type="KEGG" id="hoh:Hoch_0549"/>
<gene>
    <name evidence="1" type="ordered locus">Hoch_0549</name>
</gene>
<dbReference type="OrthoDB" id="1334607at2"/>
<reference evidence="1 2" key="1">
    <citation type="journal article" date="2010" name="Stand. Genomic Sci.">
        <title>Complete genome sequence of Haliangium ochraceum type strain (SMP-2).</title>
        <authorList>
            <consortium name="US DOE Joint Genome Institute (JGI-PGF)"/>
            <person name="Ivanova N."/>
            <person name="Daum C."/>
            <person name="Lang E."/>
            <person name="Abt B."/>
            <person name="Kopitz M."/>
            <person name="Saunders E."/>
            <person name="Lapidus A."/>
            <person name="Lucas S."/>
            <person name="Glavina Del Rio T."/>
            <person name="Nolan M."/>
            <person name="Tice H."/>
            <person name="Copeland A."/>
            <person name="Cheng J.F."/>
            <person name="Chen F."/>
            <person name="Bruce D."/>
            <person name="Goodwin L."/>
            <person name="Pitluck S."/>
            <person name="Mavromatis K."/>
            <person name="Pati A."/>
            <person name="Mikhailova N."/>
            <person name="Chen A."/>
            <person name="Palaniappan K."/>
            <person name="Land M."/>
            <person name="Hauser L."/>
            <person name="Chang Y.J."/>
            <person name="Jeffries C.D."/>
            <person name="Detter J.C."/>
            <person name="Brettin T."/>
            <person name="Rohde M."/>
            <person name="Goker M."/>
            <person name="Bristow J."/>
            <person name="Markowitz V."/>
            <person name="Eisen J.A."/>
            <person name="Hugenholtz P."/>
            <person name="Kyrpides N.C."/>
            <person name="Klenk H.P."/>
        </authorList>
    </citation>
    <scope>NUCLEOTIDE SEQUENCE [LARGE SCALE GENOMIC DNA]</scope>
    <source>
        <strain evidence="2">DSM 14365 / CIP 107738 / JCM 11303 / AJ 13395 / SMP-2</strain>
    </source>
</reference>
<dbReference type="RefSeq" id="WP_012825814.1">
    <property type="nucleotide sequence ID" value="NC_013440.1"/>
</dbReference>
<dbReference type="AlphaFoldDB" id="D0LLH0"/>
<evidence type="ECO:0008006" key="3">
    <source>
        <dbReference type="Google" id="ProtNLM"/>
    </source>
</evidence>
<dbReference type="Gene3D" id="3.40.50.300">
    <property type="entry name" value="P-loop containing nucleotide triphosphate hydrolases"/>
    <property type="match status" value="1"/>
</dbReference>
<proteinExistence type="predicted"/>
<organism evidence="1 2">
    <name type="scientific">Haliangium ochraceum (strain DSM 14365 / JCM 11303 / SMP-2)</name>
    <dbReference type="NCBI Taxonomy" id="502025"/>
    <lineage>
        <taxon>Bacteria</taxon>
        <taxon>Pseudomonadati</taxon>
        <taxon>Myxococcota</taxon>
        <taxon>Polyangia</taxon>
        <taxon>Haliangiales</taxon>
        <taxon>Kofleriaceae</taxon>
        <taxon>Haliangium</taxon>
    </lineage>
</organism>
<protein>
    <recommendedName>
        <fullName evidence="3">SF4 helicase domain-containing protein</fullName>
    </recommendedName>
</protein>
<dbReference type="SUPFAM" id="SSF52540">
    <property type="entry name" value="P-loop containing nucleoside triphosphate hydrolases"/>
    <property type="match status" value="1"/>
</dbReference>
<evidence type="ECO:0000313" key="2">
    <source>
        <dbReference type="Proteomes" id="UP000001880"/>
    </source>
</evidence>